<protein>
    <submittedName>
        <fullName evidence="4">BlaR1 peptidase M56</fullName>
    </submittedName>
</protein>
<dbReference type="PANTHER" id="PTHR34978:SF3">
    <property type="entry name" value="SLR0241 PROTEIN"/>
    <property type="match status" value="1"/>
</dbReference>
<reference evidence="5" key="1">
    <citation type="submission" date="2018-03" db="EMBL/GenBank/DDBJ databases">
        <title>Gramella fulva sp. nov., isolated from a dry surface of tidal flat.</title>
        <authorList>
            <person name="Hwang S.H."/>
            <person name="Hwang W.M."/>
            <person name="Kang K."/>
            <person name="Ahn T.-Y."/>
        </authorList>
    </citation>
    <scope>NUCLEOTIDE SEQUENCE [LARGE SCALE GENOMIC DNA]</scope>
    <source>
        <strain evidence="5">SH35</strain>
    </source>
</reference>
<dbReference type="CDD" id="cd07341">
    <property type="entry name" value="M56_BlaR1_MecR1_like"/>
    <property type="match status" value="1"/>
</dbReference>
<keyword evidence="1" id="KW-1133">Transmembrane helix</keyword>
<dbReference type="AlphaFoldDB" id="A0A2R3Z4P2"/>
<name>A0A2R3Z4P2_9FLAO</name>
<evidence type="ECO:0000313" key="5">
    <source>
        <dbReference type="Proteomes" id="UP000241507"/>
    </source>
</evidence>
<keyword evidence="1" id="KW-0472">Membrane</keyword>
<evidence type="ECO:0000259" key="2">
    <source>
        <dbReference type="Pfam" id="PF03544"/>
    </source>
</evidence>
<evidence type="ECO:0000256" key="1">
    <source>
        <dbReference type="SAM" id="Phobius"/>
    </source>
</evidence>
<dbReference type="GO" id="GO:0055085">
    <property type="term" value="P:transmembrane transport"/>
    <property type="evidence" value="ECO:0007669"/>
    <property type="project" value="InterPro"/>
</dbReference>
<dbReference type="InterPro" id="IPR052173">
    <property type="entry name" value="Beta-lactam_resp_regulator"/>
</dbReference>
<dbReference type="PANTHER" id="PTHR34978">
    <property type="entry name" value="POSSIBLE SENSOR-TRANSDUCER PROTEIN BLAR"/>
    <property type="match status" value="1"/>
</dbReference>
<proteinExistence type="predicted"/>
<feature type="transmembrane region" description="Helical" evidence="1">
    <location>
        <begin position="6"/>
        <end position="23"/>
    </location>
</feature>
<feature type="transmembrane region" description="Helical" evidence="1">
    <location>
        <begin position="99"/>
        <end position="119"/>
    </location>
</feature>
<dbReference type="Proteomes" id="UP000241507">
    <property type="component" value="Chromosome"/>
</dbReference>
<accession>A0A2R3Z4P2</accession>
<dbReference type="Pfam" id="PF05569">
    <property type="entry name" value="Peptidase_M56"/>
    <property type="match status" value="1"/>
</dbReference>
<gene>
    <name evidence="4" type="ORF">C7S20_07935</name>
</gene>
<dbReference type="Gene3D" id="3.30.1150.10">
    <property type="match status" value="1"/>
</dbReference>
<keyword evidence="5" id="KW-1185">Reference proteome</keyword>
<dbReference type="InterPro" id="IPR037682">
    <property type="entry name" value="TonB_C"/>
</dbReference>
<sequence>MITQYILEIIVFQLAFLLIYEFWLQKETFFNLNRIYLLATPILSFLIPFIRIEGLQKSAPAVAFQEISANTTYWLPEVFIGKQAGTAQNDILMNFENHLNWWLVIYLCGSLIALGVFIFKLNRLFKVSRKSICISKSHYRIYQIPRSRAAFTFFNWLYIGEALSETEREQIMLHELVHLDHKHTADLLIFELLKILFWFNPLIYLFQSKLATLHEFIADESTVKTSGKKQYFEQLLNSTFGTSNISFTNQFFSHSLIKKRIIMLQKHKSSQLSKFKFLLLVPALLLMLTYVSCSEDQNMGIDEQEMSLSNQIVDLKAAIQNKENLTQEEFDLLKSLQKDYMKKVEVIEVSGKSKAQVYKDKIPFAVVDLAPAFPGCEQWVDDPRKNCTSSKIAEFVNENFDTSLGKKLGLTGINRVIVQFRIDETGKIVDVKARAPKPELEEEAIRVVSSLPQMTPGEQNGQPVSVMYSLPIAFKVAE</sequence>
<dbReference type="Pfam" id="PF03544">
    <property type="entry name" value="TonB_C"/>
    <property type="match status" value="1"/>
</dbReference>
<dbReference type="SUPFAM" id="SSF74653">
    <property type="entry name" value="TolA/TonB C-terminal domain"/>
    <property type="match status" value="1"/>
</dbReference>
<organism evidence="4 5">
    <name type="scientific">Christiangramia fulva</name>
    <dbReference type="NCBI Taxonomy" id="2126553"/>
    <lineage>
        <taxon>Bacteria</taxon>
        <taxon>Pseudomonadati</taxon>
        <taxon>Bacteroidota</taxon>
        <taxon>Flavobacteriia</taxon>
        <taxon>Flavobacteriales</taxon>
        <taxon>Flavobacteriaceae</taxon>
        <taxon>Christiangramia</taxon>
    </lineage>
</organism>
<evidence type="ECO:0000259" key="3">
    <source>
        <dbReference type="Pfam" id="PF05569"/>
    </source>
</evidence>
<evidence type="ECO:0000313" key="4">
    <source>
        <dbReference type="EMBL" id="AVR45204.1"/>
    </source>
</evidence>
<dbReference type="RefSeq" id="WP_107011982.1">
    <property type="nucleotide sequence ID" value="NZ_CP028136.1"/>
</dbReference>
<keyword evidence="1" id="KW-0812">Transmembrane</keyword>
<feature type="domain" description="TonB C-terminal" evidence="2">
    <location>
        <begin position="415"/>
        <end position="475"/>
    </location>
</feature>
<feature type="transmembrane region" description="Helical" evidence="1">
    <location>
        <begin position="35"/>
        <end position="52"/>
    </location>
</feature>
<dbReference type="KEGG" id="grs:C7S20_07935"/>
<dbReference type="OrthoDB" id="1522859at2"/>
<feature type="domain" description="Peptidase M56" evidence="3">
    <location>
        <begin position="161"/>
        <end position="264"/>
    </location>
</feature>
<dbReference type="EMBL" id="CP028136">
    <property type="protein sequence ID" value="AVR45204.1"/>
    <property type="molecule type" value="Genomic_DNA"/>
</dbReference>
<dbReference type="InterPro" id="IPR008756">
    <property type="entry name" value="Peptidase_M56"/>
</dbReference>